<sequence>MDADVTQILSRPGEFVDPWESDVPLWESGARNRLSATVDRLAGPIADLEERDANEGDTRFLVTDFLSDGLGYSKYEDLTTEYRTKGESVDYGLKIGDSVFALVEVKRAAQNLDARNLRQVRLSAENEGVQWLVLTNGRVWQVHHLAEGAAGTELVLEVDLLGDAEKAEKLDGLFHLSKAAVEHGRLENLRKWREALTGAPLAAAVCSEAVVEAVRAEVRRRTGHTGHAGDVEDVLRGLREEVVAKGLLD</sequence>
<proteinExistence type="predicted"/>
<dbReference type="EMBL" id="BSQG01000001">
    <property type="protein sequence ID" value="GLU46541.1"/>
    <property type="molecule type" value="Genomic_DNA"/>
</dbReference>
<accession>A0A9W6P3L2</accession>
<dbReference type="RefSeq" id="WP_285757386.1">
    <property type="nucleotide sequence ID" value="NZ_BSQG01000001.1"/>
</dbReference>
<evidence type="ECO:0000313" key="2">
    <source>
        <dbReference type="Proteomes" id="UP001165092"/>
    </source>
</evidence>
<dbReference type="AlphaFoldDB" id="A0A9W6P3L2"/>
<evidence type="ECO:0000313" key="1">
    <source>
        <dbReference type="EMBL" id="GLU46541.1"/>
    </source>
</evidence>
<organism evidence="1 2">
    <name type="scientific">Nocardiopsis ansamitocini</name>
    <dbReference type="NCBI Taxonomy" id="1670832"/>
    <lineage>
        <taxon>Bacteria</taxon>
        <taxon>Bacillati</taxon>
        <taxon>Actinomycetota</taxon>
        <taxon>Actinomycetes</taxon>
        <taxon>Streptosporangiales</taxon>
        <taxon>Nocardiopsidaceae</taxon>
        <taxon>Nocardiopsis</taxon>
    </lineage>
</organism>
<dbReference type="Proteomes" id="UP001165092">
    <property type="component" value="Unassembled WGS sequence"/>
</dbReference>
<reference evidence="1" key="1">
    <citation type="submission" date="2023-02" db="EMBL/GenBank/DDBJ databases">
        <title>Nocardiopsis ansamitocini NBRC 112285.</title>
        <authorList>
            <person name="Ichikawa N."/>
            <person name="Sato H."/>
            <person name="Tonouchi N."/>
        </authorList>
    </citation>
    <scope>NUCLEOTIDE SEQUENCE</scope>
    <source>
        <strain evidence="1">NBRC 112285</strain>
    </source>
</reference>
<keyword evidence="2" id="KW-1185">Reference proteome</keyword>
<gene>
    <name evidence="1" type="ORF">Nans01_08920</name>
</gene>
<comment type="caution">
    <text evidence="1">The sequence shown here is derived from an EMBL/GenBank/DDBJ whole genome shotgun (WGS) entry which is preliminary data.</text>
</comment>
<evidence type="ECO:0008006" key="3">
    <source>
        <dbReference type="Google" id="ProtNLM"/>
    </source>
</evidence>
<protein>
    <recommendedName>
        <fullName evidence="3">Type I restriction enzyme R protein N-terminal domain-containing protein</fullName>
    </recommendedName>
</protein>
<name>A0A9W6P3L2_9ACTN</name>